<dbReference type="Proteomes" id="UP000765509">
    <property type="component" value="Unassembled WGS sequence"/>
</dbReference>
<gene>
    <name evidence="1" type="ORF">O181_125773</name>
</gene>
<reference evidence="1" key="1">
    <citation type="submission" date="2021-03" db="EMBL/GenBank/DDBJ databases">
        <title>Draft genome sequence of rust myrtle Austropuccinia psidii MF-1, a brazilian biotype.</title>
        <authorList>
            <person name="Quecine M.C."/>
            <person name="Pachon D.M.R."/>
            <person name="Bonatelli M.L."/>
            <person name="Correr F.H."/>
            <person name="Franceschini L.M."/>
            <person name="Leite T.F."/>
            <person name="Margarido G.R.A."/>
            <person name="Almeida C.A."/>
            <person name="Ferrarezi J.A."/>
            <person name="Labate C.A."/>
        </authorList>
    </citation>
    <scope>NUCLEOTIDE SEQUENCE</scope>
    <source>
        <strain evidence="1">MF-1</strain>
    </source>
</reference>
<accession>A0A9Q3KR91</accession>
<comment type="caution">
    <text evidence="1">The sequence shown here is derived from an EMBL/GenBank/DDBJ whole genome shotgun (WGS) entry which is preliminary data.</text>
</comment>
<dbReference type="AlphaFoldDB" id="A0A9Q3KR91"/>
<name>A0A9Q3KR91_9BASI</name>
<evidence type="ECO:0000313" key="1">
    <source>
        <dbReference type="EMBL" id="MBW0586058.1"/>
    </source>
</evidence>
<proteinExistence type="predicted"/>
<dbReference type="EMBL" id="AVOT02122803">
    <property type="protein sequence ID" value="MBW0586058.1"/>
    <property type="molecule type" value="Genomic_DNA"/>
</dbReference>
<keyword evidence="2" id="KW-1185">Reference proteome</keyword>
<evidence type="ECO:0000313" key="2">
    <source>
        <dbReference type="Proteomes" id="UP000765509"/>
    </source>
</evidence>
<sequence length="166" mass="18486">MFAIYKKLGIDGDELEGLLPQAMCHPPASLDRVAFDQLVTSAILAKGDKKPLSTFVGQVILNTSQRDNKHPWHASPFVYCVSDPQEHLTPLSRPHCPYLDKPFESTREVRHPPEHLVDWFGGSCFHYGCTGHWRADFPHTKGFANPNLCSASPGPFRTPHPGTPDC</sequence>
<organism evidence="1 2">
    <name type="scientific">Austropuccinia psidii MF-1</name>
    <dbReference type="NCBI Taxonomy" id="1389203"/>
    <lineage>
        <taxon>Eukaryota</taxon>
        <taxon>Fungi</taxon>
        <taxon>Dikarya</taxon>
        <taxon>Basidiomycota</taxon>
        <taxon>Pucciniomycotina</taxon>
        <taxon>Pucciniomycetes</taxon>
        <taxon>Pucciniales</taxon>
        <taxon>Sphaerophragmiaceae</taxon>
        <taxon>Austropuccinia</taxon>
    </lineage>
</organism>
<protein>
    <submittedName>
        <fullName evidence="1">Uncharacterized protein</fullName>
    </submittedName>
</protein>